<name>A0ABR3EZ25_9AGAR</name>
<dbReference type="GO" id="GO:0140999">
    <property type="term" value="F:histone H3K4 trimethyltransferase activity"/>
    <property type="evidence" value="ECO:0007669"/>
    <property type="project" value="UniProtKB-EC"/>
</dbReference>
<dbReference type="InterPro" id="IPR001214">
    <property type="entry name" value="SET_dom"/>
</dbReference>
<accession>A0ABR3EZ25</accession>
<feature type="region of interest" description="Disordered" evidence="3">
    <location>
        <begin position="1"/>
        <end position="23"/>
    </location>
</feature>
<sequence length="180" mass="20221">MHGLVLITSSGEKQKRNAEHKRCKPCQNVQMMRGDSEPFEVKEGKYGAGAFAVRDMPKDTYIGEYVGELRTPNEAFQESFIQKYRDLNYSFALLEEPQAGSAQRNSWAGPIVDSHYMGNATRSLNHSSNPNCEAMSRFVNGEPRVGIKTRCAIKKGEELLMDYGEIYWAQNATDSSSIKP</sequence>
<keyword evidence="1" id="KW-0805">Transcription regulation</keyword>
<dbReference type="InterPro" id="IPR046341">
    <property type="entry name" value="SET_dom_sf"/>
</dbReference>
<dbReference type="EC" id="2.1.1.354" evidence="5"/>
<comment type="caution">
    <text evidence="5">The sequence shown here is derived from an EMBL/GenBank/DDBJ whole genome shotgun (WGS) entry which is preliminary data.</text>
</comment>
<keyword evidence="6" id="KW-1185">Reference proteome</keyword>
<dbReference type="PROSITE" id="PS50280">
    <property type="entry name" value="SET"/>
    <property type="match status" value="1"/>
</dbReference>
<evidence type="ECO:0000313" key="6">
    <source>
        <dbReference type="Proteomes" id="UP001465976"/>
    </source>
</evidence>
<dbReference type="SMART" id="SM00317">
    <property type="entry name" value="SET"/>
    <property type="match status" value="1"/>
</dbReference>
<reference evidence="5 6" key="1">
    <citation type="submission" date="2024-02" db="EMBL/GenBank/DDBJ databases">
        <title>A draft genome for the cacao thread blight pathogen Marasmius crinis-equi.</title>
        <authorList>
            <person name="Cohen S.P."/>
            <person name="Baruah I.K."/>
            <person name="Amoako-Attah I."/>
            <person name="Bukari Y."/>
            <person name="Meinhardt L.W."/>
            <person name="Bailey B.A."/>
        </authorList>
    </citation>
    <scope>NUCLEOTIDE SEQUENCE [LARGE SCALE GENOMIC DNA]</scope>
    <source>
        <strain evidence="5 6">GH-76</strain>
    </source>
</reference>
<evidence type="ECO:0000256" key="1">
    <source>
        <dbReference type="ARBA" id="ARBA00023015"/>
    </source>
</evidence>
<organism evidence="5 6">
    <name type="scientific">Marasmius crinis-equi</name>
    <dbReference type="NCBI Taxonomy" id="585013"/>
    <lineage>
        <taxon>Eukaryota</taxon>
        <taxon>Fungi</taxon>
        <taxon>Dikarya</taxon>
        <taxon>Basidiomycota</taxon>
        <taxon>Agaricomycotina</taxon>
        <taxon>Agaricomycetes</taxon>
        <taxon>Agaricomycetidae</taxon>
        <taxon>Agaricales</taxon>
        <taxon>Marasmiineae</taxon>
        <taxon>Marasmiaceae</taxon>
        <taxon>Marasmius</taxon>
    </lineage>
</organism>
<dbReference type="Gene3D" id="2.170.270.10">
    <property type="entry name" value="SET domain"/>
    <property type="match status" value="1"/>
</dbReference>
<keyword evidence="5" id="KW-0808">Transferase</keyword>
<dbReference type="PANTHER" id="PTHR45747">
    <property type="entry name" value="HISTONE-LYSINE N-METHYLTRANSFERASE E(Z)"/>
    <property type="match status" value="1"/>
</dbReference>
<keyword evidence="5" id="KW-0489">Methyltransferase</keyword>
<evidence type="ECO:0000256" key="3">
    <source>
        <dbReference type="SAM" id="MobiDB-lite"/>
    </source>
</evidence>
<evidence type="ECO:0000256" key="2">
    <source>
        <dbReference type="ARBA" id="ARBA00023163"/>
    </source>
</evidence>
<dbReference type="PANTHER" id="PTHR45747:SF4">
    <property type="entry name" value="HISTONE-LYSINE N-METHYLTRANSFERASE E(Z)"/>
    <property type="match status" value="1"/>
</dbReference>
<protein>
    <submittedName>
        <fullName evidence="5">Histone-lysine N-methyltransferase setd7</fullName>
        <ecNumber evidence="5">2.1.1.354</ecNumber>
    </submittedName>
</protein>
<evidence type="ECO:0000259" key="4">
    <source>
        <dbReference type="PROSITE" id="PS50280"/>
    </source>
</evidence>
<dbReference type="Pfam" id="PF00856">
    <property type="entry name" value="SET"/>
    <property type="match status" value="1"/>
</dbReference>
<gene>
    <name evidence="5" type="primary">SETD7_2</name>
    <name evidence="5" type="ORF">V5O48_013799</name>
</gene>
<dbReference type="EMBL" id="JBAHYK010001395">
    <property type="protein sequence ID" value="KAL0568192.1"/>
    <property type="molecule type" value="Genomic_DNA"/>
</dbReference>
<keyword evidence="2" id="KW-0804">Transcription</keyword>
<dbReference type="InterPro" id="IPR045318">
    <property type="entry name" value="EZH1/2-like"/>
</dbReference>
<dbReference type="SUPFAM" id="SSF82199">
    <property type="entry name" value="SET domain"/>
    <property type="match status" value="1"/>
</dbReference>
<proteinExistence type="predicted"/>
<evidence type="ECO:0000313" key="5">
    <source>
        <dbReference type="EMBL" id="KAL0568192.1"/>
    </source>
</evidence>
<dbReference type="Proteomes" id="UP001465976">
    <property type="component" value="Unassembled WGS sequence"/>
</dbReference>
<dbReference type="GO" id="GO:0032259">
    <property type="term" value="P:methylation"/>
    <property type="evidence" value="ECO:0007669"/>
    <property type="project" value="UniProtKB-KW"/>
</dbReference>
<feature type="domain" description="SET" evidence="4">
    <location>
        <begin position="37"/>
        <end position="164"/>
    </location>
</feature>